<dbReference type="InterPro" id="IPR036047">
    <property type="entry name" value="F-box-like_dom_sf"/>
</dbReference>
<evidence type="ECO:0000259" key="2">
    <source>
        <dbReference type="PROSITE" id="PS51114"/>
    </source>
</evidence>
<evidence type="ECO:0000313" key="4">
    <source>
        <dbReference type="WBParaSite" id="SSTP_0000048100.1"/>
    </source>
</evidence>
<dbReference type="GO" id="GO:0006516">
    <property type="term" value="P:glycoprotein catabolic process"/>
    <property type="evidence" value="ECO:0007669"/>
    <property type="project" value="TreeGrafter"/>
</dbReference>
<accession>A0A0K0DTB9</accession>
<dbReference type="Gene3D" id="1.20.1280.50">
    <property type="match status" value="1"/>
</dbReference>
<dbReference type="SUPFAM" id="SSF49785">
    <property type="entry name" value="Galactose-binding domain-like"/>
    <property type="match status" value="1"/>
</dbReference>
<dbReference type="GO" id="GO:0019005">
    <property type="term" value="C:SCF ubiquitin ligase complex"/>
    <property type="evidence" value="ECO:0007669"/>
    <property type="project" value="TreeGrafter"/>
</dbReference>
<dbReference type="PROSITE" id="PS51114">
    <property type="entry name" value="FBA"/>
    <property type="match status" value="1"/>
</dbReference>
<dbReference type="InterPro" id="IPR001810">
    <property type="entry name" value="F-box_dom"/>
</dbReference>
<dbReference type="Pfam" id="PF12937">
    <property type="entry name" value="F-box-like"/>
    <property type="match status" value="1"/>
</dbReference>
<dbReference type="WBParaSite" id="TCONS_00009214.p1">
    <property type="protein sequence ID" value="TCONS_00009214.p1"/>
    <property type="gene ID" value="XLOC_007048"/>
</dbReference>
<dbReference type="GO" id="GO:0031146">
    <property type="term" value="P:SCF-dependent proteasomal ubiquitin-dependent protein catabolic process"/>
    <property type="evidence" value="ECO:0007669"/>
    <property type="project" value="TreeGrafter"/>
</dbReference>
<dbReference type="PROSITE" id="PS50181">
    <property type="entry name" value="FBOX"/>
    <property type="match status" value="1"/>
</dbReference>
<dbReference type="PANTHER" id="PTHR12125">
    <property type="entry name" value="F-BOX ONLY PROTEIN 6-LIKE PROTEIN"/>
    <property type="match status" value="1"/>
</dbReference>
<keyword evidence="3" id="KW-1185">Reference proteome</keyword>
<dbReference type="PANTHER" id="PTHR12125:SF5">
    <property type="entry name" value="F-BOX DOMAIN-CONTAINING PROTEIN"/>
    <property type="match status" value="1"/>
</dbReference>
<dbReference type="GO" id="GO:0061630">
    <property type="term" value="F:ubiquitin protein ligase activity"/>
    <property type="evidence" value="ECO:0007669"/>
    <property type="project" value="TreeGrafter"/>
</dbReference>
<dbReference type="WBParaSite" id="SSTP_0000048100.1">
    <property type="protein sequence ID" value="SSTP_0000048100.1"/>
    <property type="gene ID" value="SSTP_0000048100"/>
</dbReference>
<dbReference type="InterPro" id="IPR008979">
    <property type="entry name" value="Galactose-bd-like_sf"/>
</dbReference>
<dbReference type="InterPro" id="IPR039752">
    <property type="entry name" value="F-box_only"/>
</dbReference>
<dbReference type="Pfam" id="PF04300">
    <property type="entry name" value="FBA"/>
    <property type="match status" value="1"/>
</dbReference>
<dbReference type="STRING" id="6248.A0A0K0DTB9"/>
<evidence type="ECO:0000313" key="5">
    <source>
        <dbReference type="WBParaSite" id="TCONS_00009214.p1"/>
    </source>
</evidence>
<dbReference type="Gene3D" id="2.60.120.260">
    <property type="entry name" value="Galactose-binding domain-like"/>
    <property type="match status" value="1"/>
</dbReference>
<dbReference type="SMART" id="SM01198">
    <property type="entry name" value="FBA"/>
    <property type="match status" value="1"/>
</dbReference>
<reference evidence="4" key="1">
    <citation type="submission" date="2015-08" db="UniProtKB">
        <authorList>
            <consortium name="WormBaseParasite"/>
        </authorList>
    </citation>
    <scope>IDENTIFICATION</scope>
</reference>
<feature type="domain" description="F-box" evidence="1">
    <location>
        <begin position="15"/>
        <end position="62"/>
    </location>
</feature>
<feature type="domain" description="FBA" evidence="2">
    <location>
        <begin position="90"/>
        <end position="263"/>
    </location>
</feature>
<sequence>MSKKRNDEFIDKNEDDFIKILPNEIIYKILNYLPAKHLVKECSKVCKHWNTIVKSSQYWINRSISEKCREILPPSEMINDSKYKWNFSKLFILRPFNRNLIINPSGELGLEGWESYPRSEKFEIERPGGSLEATFPGLETCFVSSFYEGRKFYRFKPTIYVSEMNSYRKDAAAYYSLRVKLHCGNINLDRINNFTFTNNETTFVYKKIVDQWTDPIWEKAEHNFSGYPSGNYQIFFETIGKDRMFWAGNYGSKCCNATVIVKYEFNKPYQKVGNYCEDVNNSE</sequence>
<dbReference type="InterPro" id="IPR007397">
    <property type="entry name" value="F-box-assoc_dom"/>
</dbReference>
<dbReference type="SMART" id="SM00256">
    <property type="entry name" value="FBOX"/>
    <property type="match status" value="1"/>
</dbReference>
<proteinExistence type="predicted"/>
<dbReference type="Proteomes" id="UP000035681">
    <property type="component" value="Unplaced"/>
</dbReference>
<name>A0A0K0DTB9_STRER</name>
<organism evidence="4">
    <name type="scientific">Strongyloides stercoralis</name>
    <name type="common">Threadworm</name>
    <dbReference type="NCBI Taxonomy" id="6248"/>
    <lineage>
        <taxon>Eukaryota</taxon>
        <taxon>Metazoa</taxon>
        <taxon>Ecdysozoa</taxon>
        <taxon>Nematoda</taxon>
        <taxon>Chromadorea</taxon>
        <taxon>Rhabditida</taxon>
        <taxon>Tylenchina</taxon>
        <taxon>Panagrolaimomorpha</taxon>
        <taxon>Strongyloidoidea</taxon>
        <taxon>Strongyloididae</taxon>
        <taxon>Strongyloides</taxon>
    </lineage>
</organism>
<dbReference type="SUPFAM" id="SSF81383">
    <property type="entry name" value="F-box domain"/>
    <property type="match status" value="1"/>
</dbReference>
<evidence type="ECO:0000259" key="1">
    <source>
        <dbReference type="PROSITE" id="PS50181"/>
    </source>
</evidence>
<dbReference type="GO" id="GO:0036503">
    <property type="term" value="P:ERAD pathway"/>
    <property type="evidence" value="ECO:0007669"/>
    <property type="project" value="TreeGrafter"/>
</dbReference>
<dbReference type="AlphaFoldDB" id="A0A0K0DTB9"/>
<evidence type="ECO:0000313" key="3">
    <source>
        <dbReference type="Proteomes" id="UP000035681"/>
    </source>
</evidence>
<dbReference type="GO" id="GO:0005737">
    <property type="term" value="C:cytoplasm"/>
    <property type="evidence" value="ECO:0007669"/>
    <property type="project" value="TreeGrafter"/>
</dbReference>
<protein>
    <submittedName>
        <fullName evidence="4 5">F-box domain-containing protein</fullName>
    </submittedName>
</protein>